<dbReference type="GO" id="GO:0036431">
    <property type="term" value="F:dCMP kinase activity"/>
    <property type="evidence" value="ECO:0007669"/>
    <property type="project" value="InterPro"/>
</dbReference>
<name>A0A2S4HBR4_9GAMM</name>
<evidence type="ECO:0000256" key="3">
    <source>
        <dbReference type="ARBA" id="ARBA00022741"/>
    </source>
</evidence>
<dbReference type="SUPFAM" id="SSF52540">
    <property type="entry name" value="P-loop containing nucleoside triphosphate hydrolases"/>
    <property type="match status" value="1"/>
</dbReference>
<proteinExistence type="inferred from homology"/>
<dbReference type="PANTHER" id="PTHR21299">
    <property type="entry name" value="CYTIDYLATE KINASE/PANTOATE-BETA-ALANINE LIGASE"/>
    <property type="match status" value="1"/>
</dbReference>
<evidence type="ECO:0000256" key="7">
    <source>
        <dbReference type="ARBA" id="ARBA00048478"/>
    </source>
</evidence>
<evidence type="ECO:0000313" key="11">
    <source>
        <dbReference type="Proteomes" id="UP000237222"/>
    </source>
</evidence>
<dbReference type="InterPro" id="IPR011994">
    <property type="entry name" value="Cytidylate_kinase_dom"/>
</dbReference>
<gene>
    <name evidence="8" type="primary">cmk</name>
    <name evidence="10" type="ORF">C0068_17555</name>
</gene>
<dbReference type="InterPro" id="IPR003136">
    <property type="entry name" value="Cytidylate_kin"/>
</dbReference>
<accession>A0A2S4HBR4</accession>
<dbReference type="CDD" id="cd02020">
    <property type="entry name" value="CMPK"/>
    <property type="match status" value="1"/>
</dbReference>
<evidence type="ECO:0000256" key="8">
    <source>
        <dbReference type="HAMAP-Rule" id="MF_00238"/>
    </source>
</evidence>
<organism evidence="10 11">
    <name type="scientific">Zhongshania marina</name>
    <dbReference type="NCBI Taxonomy" id="2304603"/>
    <lineage>
        <taxon>Bacteria</taxon>
        <taxon>Pseudomonadati</taxon>
        <taxon>Pseudomonadota</taxon>
        <taxon>Gammaproteobacteria</taxon>
        <taxon>Cellvibrionales</taxon>
        <taxon>Spongiibacteraceae</taxon>
        <taxon>Zhongshania</taxon>
    </lineage>
</organism>
<dbReference type="NCBIfam" id="TIGR00017">
    <property type="entry name" value="cmk"/>
    <property type="match status" value="1"/>
</dbReference>
<dbReference type="PANTHER" id="PTHR21299:SF2">
    <property type="entry name" value="CYTIDYLATE KINASE"/>
    <property type="match status" value="1"/>
</dbReference>
<evidence type="ECO:0000256" key="5">
    <source>
        <dbReference type="ARBA" id="ARBA00022840"/>
    </source>
</evidence>
<evidence type="ECO:0000256" key="6">
    <source>
        <dbReference type="ARBA" id="ARBA00047615"/>
    </source>
</evidence>
<dbReference type="GO" id="GO:0006220">
    <property type="term" value="P:pyrimidine nucleotide metabolic process"/>
    <property type="evidence" value="ECO:0007669"/>
    <property type="project" value="UniProtKB-UniRule"/>
</dbReference>
<evidence type="ECO:0000256" key="2">
    <source>
        <dbReference type="ARBA" id="ARBA00022679"/>
    </source>
</evidence>
<dbReference type="AlphaFoldDB" id="A0A2S4HBR4"/>
<dbReference type="GO" id="GO:0015949">
    <property type="term" value="P:nucleobase-containing small molecule interconversion"/>
    <property type="evidence" value="ECO:0007669"/>
    <property type="project" value="TreeGrafter"/>
</dbReference>
<dbReference type="Pfam" id="PF02224">
    <property type="entry name" value="Cytidylate_kin"/>
    <property type="match status" value="1"/>
</dbReference>
<keyword evidence="8" id="KW-0963">Cytoplasm</keyword>
<feature type="binding site" evidence="8">
    <location>
        <begin position="15"/>
        <end position="23"/>
    </location>
    <ligand>
        <name>ATP</name>
        <dbReference type="ChEBI" id="CHEBI:30616"/>
    </ligand>
</feature>
<dbReference type="GO" id="GO:0005829">
    <property type="term" value="C:cytosol"/>
    <property type="evidence" value="ECO:0007669"/>
    <property type="project" value="TreeGrafter"/>
</dbReference>
<keyword evidence="5 8" id="KW-0067">ATP-binding</keyword>
<reference evidence="10" key="1">
    <citation type="submission" date="2018-01" db="EMBL/GenBank/DDBJ databases">
        <authorList>
            <person name="Yu X.-D."/>
        </authorList>
    </citation>
    <scope>NUCLEOTIDE SEQUENCE</scope>
    <source>
        <strain evidence="10">ZX-21</strain>
    </source>
</reference>
<dbReference type="EMBL" id="PQGG01000040">
    <property type="protein sequence ID" value="POP51442.1"/>
    <property type="molecule type" value="Genomic_DNA"/>
</dbReference>
<evidence type="ECO:0000256" key="4">
    <source>
        <dbReference type="ARBA" id="ARBA00022777"/>
    </source>
</evidence>
<dbReference type="InterPro" id="IPR027417">
    <property type="entry name" value="P-loop_NTPase"/>
</dbReference>
<comment type="similarity">
    <text evidence="1 8">Belongs to the cytidylate kinase family. Type 1 subfamily.</text>
</comment>
<comment type="subcellular location">
    <subcellularLocation>
        <location evidence="8">Cytoplasm</location>
    </subcellularLocation>
</comment>
<sequence>MRDATLAAPVIAIDGPSGSGKGTLCQSLARHLGWHLLDSGALYRLVGMAADKHGCAFDDEAAIAELAANLDVEFVPGAAGEPTRVLLEGEDVSADLRTEITGMLASKVAVLPAVRSALLGRQRDFAKAPGLVADGRDMGTVVFTTAPVKIFLTASAEERAERRYNQLKSQGDDVNLATLLGEIRARDKRDSERELAPLKPADDAVQIDSSGLGIEEVFNRVLAEVNARLVSL</sequence>
<keyword evidence="4 8" id="KW-0418">Kinase</keyword>
<comment type="catalytic activity">
    <reaction evidence="7 8">
        <text>CMP + ATP = CDP + ADP</text>
        <dbReference type="Rhea" id="RHEA:11600"/>
        <dbReference type="ChEBI" id="CHEBI:30616"/>
        <dbReference type="ChEBI" id="CHEBI:58069"/>
        <dbReference type="ChEBI" id="CHEBI:60377"/>
        <dbReference type="ChEBI" id="CHEBI:456216"/>
        <dbReference type="EC" id="2.7.4.25"/>
    </reaction>
</comment>
<dbReference type="OrthoDB" id="9807434at2"/>
<keyword evidence="3 8" id="KW-0547">Nucleotide-binding</keyword>
<protein>
    <recommendedName>
        <fullName evidence="8">Cytidylate kinase</fullName>
        <shortName evidence="8">CK</shortName>
        <ecNumber evidence="8">2.7.4.25</ecNumber>
    </recommendedName>
    <alternativeName>
        <fullName evidence="8">Cytidine monophosphate kinase</fullName>
        <shortName evidence="8">CMP kinase</shortName>
    </alternativeName>
</protein>
<dbReference type="Gene3D" id="3.40.50.300">
    <property type="entry name" value="P-loop containing nucleotide triphosphate hydrolases"/>
    <property type="match status" value="1"/>
</dbReference>
<dbReference type="GO" id="GO:0036430">
    <property type="term" value="F:CMP kinase activity"/>
    <property type="evidence" value="ECO:0007669"/>
    <property type="project" value="RHEA"/>
</dbReference>
<evidence type="ECO:0000259" key="9">
    <source>
        <dbReference type="Pfam" id="PF02224"/>
    </source>
</evidence>
<dbReference type="Proteomes" id="UP000237222">
    <property type="component" value="Unassembled WGS sequence"/>
</dbReference>
<comment type="caution">
    <text evidence="10">The sequence shown here is derived from an EMBL/GenBank/DDBJ whole genome shotgun (WGS) entry which is preliminary data.</text>
</comment>
<evidence type="ECO:0000313" key="10">
    <source>
        <dbReference type="EMBL" id="POP51442.1"/>
    </source>
</evidence>
<evidence type="ECO:0000256" key="1">
    <source>
        <dbReference type="ARBA" id="ARBA00009427"/>
    </source>
</evidence>
<dbReference type="GO" id="GO:0005524">
    <property type="term" value="F:ATP binding"/>
    <property type="evidence" value="ECO:0007669"/>
    <property type="project" value="UniProtKB-UniRule"/>
</dbReference>
<comment type="catalytic activity">
    <reaction evidence="6 8">
        <text>dCMP + ATP = dCDP + ADP</text>
        <dbReference type="Rhea" id="RHEA:25094"/>
        <dbReference type="ChEBI" id="CHEBI:30616"/>
        <dbReference type="ChEBI" id="CHEBI:57566"/>
        <dbReference type="ChEBI" id="CHEBI:58593"/>
        <dbReference type="ChEBI" id="CHEBI:456216"/>
        <dbReference type="EC" id="2.7.4.25"/>
    </reaction>
</comment>
<dbReference type="HAMAP" id="MF_00238">
    <property type="entry name" value="Cytidyl_kinase_type1"/>
    <property type="match status" value="1"/>
</dbReference>
<feature type="domain" description="Cytidylate kinase" evidence="9">
    <location>
        <begin position="11"/>
        <end position="226"/>
    </location>
</feature>
<keyword evidence="2 8" id="KW-0808">Transferase</keyword>
<dbReference type="EC" id="2.7.4.25" evidence="8"/>
<dbReference type="RefSeq" id="WP_103685777.1">
    <property type="nucleotide sequence ID" value="NZ_PQGG01000040.1"/>
</dbReference>